<evidence type="ECO:0000256" key="2">
    <source>
        <dbReference type="ARBA" id="ARBA00022737"/>
    </source>
</evidence>
<protein>
    <submittedName>
        <fullName evidence="9">Uncharacterized protein LOC108625563</fullName>
    </submittedName>
</protein>
<feature type="compositionally biased region" description="Basic and acidic residues" evidence="4">
    <location>
        <begin position="481"/>
        <end position="490"/>
    </location>
</feature>
<evidence type="ECO:0000256" key="5">
    <source>
        <dbReference type="SAM" id="Phobius"/>
    </source>
</evidence>
<feature type="region of interest" description="Disordered" evidence="4">
    <location>
        <begin position="481"/>
        <end position="508"/>
    </location>
</feature>
<feature type="compositionally biased region" description="Acidic residues" evidence="4">
    <location>
        <begin position="120"/>
        <end position="130"/>
    </location>
</feature>
<dbReference type="GeneID" id="108625563"/>
<evidence type="ECO:0000256" key="6">
    <source>
        <dbReference type="SAM" id="SignalP"/>
    </source>
</evidence>
<keyword evidence="8" id="KW-1185">Reference proteome</keyword>
<feature type="compositionally biased region" description="Basic residues" evidence="4">
    <location>
        <begin position="212"/>
        <end position="222"/>
    </location>
</feature>
<accession>A0AAJ7WBC5</accession>
<keyword evidence="3" id="KW-0106">Calcium</keyword>
<feature type="compositionally biased region" description="Basic and acidic residues" evidence="4">
    <location>
        <begin position="136"/>
        <end position="149"/>
    </location>
</feature>
<dbReference type="Proteomes" id="UP000694925">
    <property type="component" value="Unplaced"/>
</dbReference>
<keyword evidence="6" id="KW-0732">Signal</keyword>
<dbReference type="InterPro" id="IPR028846">
    <property type="entry name" value="Recoverin"/>
</dbReference>
<keyword evidence="5" id="KW-0812">Transmembrane</keyword>
<dbReference type="PANTHER" id="PTHR23055">
    <property type="entry name" value="CALCIUM BINDING PROTEINS"/>
    <property type="match status" value="1"/>
</dbReference>
<feature type="chain" id="PRO_5042535795" evidence="6">
    <location>
        <begin position="24"/>
        <end position="855"/>
    </location>
</feature>
<evidence type="ECO:0000313" key="9">
    <source>
        <dbReference type="RefSeq" id="XP_026670118.1"/>
    </source>
</evidence>
<evidence type="ECO:0000256" key="4">
    <source>
        <dbReference type="SAM" id="MobiDB-lite"/>
    </source>
</evidence>
<dbReference type="InterPro" id="IPR002048">
    <property type="entry name" value="EF_hand_dom"/>
</dbReference>
<dbReference type="PANTHER" id="PTHR23055:SF60">
    <property type="entry name" value="CALAXIN"/>
    <property type="match status" value="1"/>
</dbReference>
<sequence length="855" mass="95144">MAHWVSFTLLAVAAIVALTESKAVPTEPISVMLDPYGNPMVFVREKRTAVRPYPHRAMMFTSYYRPIRRSGGQATGVFAQGNAVSGEAFFGGMQAPHLKNGPEPIEEPEVSSAEAQASPEGEETYNEDDQTQVQQDEYKPEEHHQQDEHHHHHHHHHEEEPQDEQPNHEEEEHHHEHHAPPQEEPEPVPAFTEAVPVAPEEPVRTNTEANRPKVHHGKKNKKTPVVEDEEEDDEEDDEPSVPFVPFKGNRRRQHYPHLNNFFPMVFSFPGVSTRAGSSGGSPPGAVTAIANSYSTAKGGMASSVATAYGGSPNGYEPSIKPRNMKVALVLIAVFATALAYPVYEVAEEVAPIRVAREANPEPFLLGGLGGFGGFGGIGGFGGGYHKFGGGFGGGFGGFGGGFRKYGGGFGGFGGGFHKFGGFGGYEPSEDKRSTPDVVNPETDHLARLTPRETMKCSAVLLLFVFLQIHYGSFAKLDSKEENQTEAEQQRSARVHRVADDFSGNDDSQAKTSVKDIMIKQAVQLGGQELEKLLVDFPNLSNLIQREAQMFKELNLVLKELIRDGTVTLKNIEVSETVDASTVKPFKNENGLRNLLSSIEELENLNESDGNWRLQPSRLESVNELEMKTVKNIAHTLDNVLMNIQNHVTFVRNIFDRLCRLELDSLFKLYKKLTSLGQQQVGQSVIIGRRSQPNQATEGIDRTIFRDLLHNTFKVITEDALVERIFCCWDRDNEGIVRLEAWIMGLDLYLRGSLREKIEFCFKVYDLNNDGFITKDEIFQLFKHCLIKQPGEEDPDEAVKDLSELALKKLDVNRDGKISFQDYKMAVIEEPLLLEAFGQCLPTEENSASILATLRS</sequence>
<evidence type="ECO:0000256" key="3">
    <source>
        <dbReference type="ARBA" id="ARBA00022837"/>
    </source>
</evidence>
<reference evidence="9" key="1">
    <citation type="submission" date="2025-08" db="UniProtKB">
        <authorList>
            <consortium name="RefSeq"/>
        </authorList>
    </citation>
    <scope>IDENTIFICATION</scope>
    <source>
        <tissue evidence="9">Whole body</tissue>
    </source>
</reference>
<dbReference type="SUPFAM" id="SSF47473">
    <property type="entry name" value="EF-hand"/>
    <property type="match status" value="1"/>
</dbReference>
<keyword evidence="1" id="KW-0479">Metal-binding</keyword>
<feature type="transmembrane region" description="Helical" evidence="5">
    <location>
        <begin position="326"/>
        <end position="343"/>
    </location>
</feature>
<gene>
    <name evidence="9" type="primary">LOC108625563</name>
</gene>
<dbReference type="PROSITE" id="PS50222">
    <property type="entry name" value="EF_HAND_2"/>
    <property type="match status" value="2"/>
</dbReference>
<keyword evidence="2" id="KW-0677">Repeat</keyword>
<dbReference type="CDD" id="cd00051">
    <property type="entry name" value="EFh"/>
    <property type="match status" value="1"/>
</dbReference>
<dbReference type="SMART" id="SM00054">
    <property type="entry name" value="EFh"/>
    <property type="match status" value="2"/>
</dbReference>
<feature type="domain" description="EF-hand" evidence="7">
    <location>
        <begin position="797"/>
        <end position="832"/>
    </location>
</feature>
<evidence type="ECO:0000256" key="1">
    <source>
        <dbReference type="ARBA" id="ARBA00022723"/>
    </source>
</evidence>
<dbReference type="AlphaFoldDB" id="A0AAJ7WBC5"/>
<feature type="domain" description="EF-hand" evidence="7">
    <location>
        <begin position="752"/>
        <end position="787"/>
    </location>
</feature>
<name>A0AAJ7WBC5_9HYME</name>
<dbReference type="GO" id="GO:0005509">
    <property type="term" value="F:calcium ion binding"/>
    <property type="evidence" value="ECO:0007669"/>
    <property type="project" value="InterPro"/>
</dbReference>
<feature type="compositionally biased region" description="Basic and acidic residues" evidence="4">
    <location>
        <begin position="165"/>
        <end position="181"/>
    </location>
</feature>
<dbReference type="Gene3D" id="1.10.238.10">
    <property type="entry name" value="EF-hand"/>
    <property type="match status" value="1"/>
</dbReference>
<organism evidence="8 9">
    <name type="scientific">Ceratina calcarata</name>
    <dbReference type="NCBI Taxonomy" id="156304"/>
    <lineage>
        <taxon>Eukaryota</taxon>
        <taxon>Metazoa</taxon>
        <taxon>Ecdysozoa</taxon>
        <taxon>Arthropoda</taxon>
        <taxon>Hexapoda</taxon>
        <taxon>Insecta</taxon>
        <taxon>Pterygota</taxon>
        <taxon>Neoptera</taxon>
        <taxon>Endopterygota</taxon>
        <taxon>Hymenoptera</taxon>
        <taxon>Apocrita</taxon>
        <taxon>Aculeata</taxon>
        <taxon>Apoidea</taxon>
        <taxon>Anthophila</taxon>
        <taxon>Apidae</taxon>
        <taxon>Ceratina</taxon>
        <taxon>Zadontomerus</taxon>
    </lineage>
</organism>
<evidence type="ECO:0000259" key="7">
    <source>
        <dbReference type="PROSITE" id="PS50222"/>
    </source>
</evidence>
<feature type="signal peptide" evidence="6">
    <location>
        <begin position="1"/>
        <end position="23"/>
    </location>
</feature>
<dbReference type="Pfam" id="PF13499">
    <property type="entry name" value="EF-hand_7"/>
    <property type="match status" value="1"/>
</dbReference>
<dbReference type="PROSITE" id="PS00018">
    <property type="entry name" value="EF_HAND_1"/>
    <property type="match status" value="2"/>
</dbReference>
<dbReference type="RefSeq" id="XP_026670118.1">
    <property type="nucleotide sequence ID" value="XM_026814317.1"/>
</dbReference>
<keyword evidence="5" id="KW-0472">Membrane</keyword>
<evidence type="ECO:0000313" key="8">
    <source>
        <dbReference type="Proteomes" id="UP000694925"/>
    </source>
</evidence>
<dbReference type="InterPro" id="IPR018247">
    <property type="entry name" value="EF_Hand_1_Ca_BS"/>
</dbReference>
<dbReference type="KEGG" id="ccal:108625563"/>
<feature type="region of interest" description="Disordered" evidence="4">
    <location>
        <begin position="94"/>
        <end position="248"/>
    </location>
</feature>
<proteinExistence type="predicted"/>
<dbReference type="InterPro" id="IPR011992">
    <property type="entry name" value="EF-hand-dom_pair"/>
</dbReference>
<feature type="compositionally biased region" description="Acidic residues" evidence="4">
    <location>
        <begin position="226"/>
        <end position="239"/>
    </location>
</feature>
<keyword evidence="5" id="KW-1133">Transmembrane helix</keyword>